<dbReference type="RefSeq" id="WP_115843931.1">
    <property type="nucleotide sequence ID" value="NZ_CP183976.1"/>
</dbReference>
<dbReference type="InterPro" id="IPR036046">
    <property type="entry name" value="Acylphosphatase-like_dom_sf"/>
</dbReference>
<dbReference type="InterPro" id="IPR017968">
    <property type="entry name" value="Acylphosphatase_CS"/>
</dbReference>
<dbReference type="InterPro" id="IPR001792">
    <property type="entry name" value="Acylphosphatase-like_dom"/>
</dbReference>
<dbReference type="Proteomes" id="UP000256829">
    <property type="component" value="Unassembled WGS sequence"/>
</dbReference>
<feature type="active site" evidence="5">
    <location>
        <position position="18"/>
    </location>
</feature>
<evidence type="ECO:0000256" key="8">
    <source>
        <dbReference type="SAM" id="MobiDB-lite"/>
    </source>
</evidence>
<sequence>MSAARFVVSGKVQGVFFRASARDRALALGLRGFAKNLPDGRVEVLAAGDDAAIDELAAWLREGPPMARVDDLERMPARDDEAGEGFVTG</sequence>
<gene>
    <name evidence="10" type="ORF">DX912_15580</name>
</gene>
<dbReference type="PANTHER" id="PTHR47268:SF4">
    <property type="entry name" value="ACYLPHOSPHATASE"/>
    <property type="match status" value="1"/>
</dbReference>
<dbReference type="NCBIfam" id="NF011018">
    <property type="entry name" value="PRK14446.1"/>
    <property type="match status" value="1"/>
</dbReference>
<organism evidence="10 11">
    <name type="scientific">Lysobacter soli</name>
    <dbReference type="NCBI Taxonomy" id="453783"/>
    <lineage>
        <taxon>Bacteria</taxon>
        <taxon>Pseudomonadati</taxon>
        <taxon>Pseudomonadota</taxon>
        <taxon>Gammaproteobacteria</taxon>
        <taxon>Lysobacterales</taxon>
        <taxon>Lysobacteraceae</taxon>
        <taxon>Lysobacter</taxon>
    </lineage>
</organism>
<evidence type="ECO:0000256" key="1">
    <source>
        <dbReference type="ARBA" id="ARBA00005614"/>
    </source>
</evidence>
<dbReference type="GO" id="GO:0003998">
    <property type="term" value="F:acylphosphatase activity"/>
    <property type="evidence" value="ECO:0007669"/>
    <property type="project" value="UniProtKB-EC"/>
</dbReference>
<reference evidence="10 11" key="1">
    <citation type="submission" date="2018-08" db="EMBL/GenBank/DDBJ databases">
        <title>Lysobacter soli KCTC 22011, whole genome shotgun sequence.</title>
        <authorList>
            <person name="Zhang X."/>
            <person name="Feng G."/>
            <person name="Zhu H."/>
        </authorList>
    </citation>
    <scope>NUCLEOTIDE SEQUENCE [LARGE SCALE GENOMIC DNA]</scope>
    <source>
        <strain evidence="10 11">KCTC 22011</strain>
    </source>
</reference>
<dbReference type="AlphaFoldDB" id="A0A3D8V9L3"/>
<dbReference type="PANTHER" id="PTHR47268">
    <property type="entry name" value="ACYLPHOSPHATASE"/>
    <property type="match status" value="1"/>
</dbReference>
<accession>A0A3D8V9L3</accession>
<dbReference type="Pfam" id="PF00708">
    <property type="entry name" value="Acylphosphatase"/>
    <property type="match status" value="1"/>
</dbReference>
<dbReference type="Gene3D" id="3.30.70.100">
    <property type="match status" value="1"/>
</dbReference>
<evidence type="ECO:0000313" key="10">
    <source>
        <dbReference type="EMBL" id="RDY65889.1"/>
    </source>
</evidence>
<protein>
    <recommendedName>
        <fullName evidence="3 5">Acylphosphatase</fullName>
        <ecNumber evidence="2 5">3.6.1.7</ecNumber>
    </recommendedName>
</protein>
<feature type="region of interest" description="Disordered" evidence="8">
    <location>
        <begin position="70"/>
        <end position="89"/>
    </location>
</feature>
<evidence type="ECO:0000256" key="4">
    <source>
        <dbReference type="ARBA" id="ARBA00047645"/>
    </source>
</evidence>
<dbReference type="SUPFAM" id="SSF54975">
    <property type="entry name" value="Acylphosphatase/BLUF domain-like"/>
    <property type="match status" value="1"/>
</dbReference>
<feature type="compositionally biased region" description="Basic and acidic residues" evidence="8">
    <location>
        <begin position="70"/>
        <end position="80"/>
    </location>
</feature>
<keyword evidence="11" id="KW-1185">Reference proteome</keyword>
<evidence type="ECO:0000313" key="11">
    <source>
        <dbReference type="Proteomes" id="UP000256829"/>
    </source>
</evidence>
<evidence type="ECO:0000256" key="2">
    <source>
        <dbReference type="ARBA" id="ARBA00012150"/>
    </source>
</evidence>
<feature type="domain" description="Acylphosphatase-like" evidence="9">
    <location>
        <begin position="3"/>
        <end position="89"/>
    </location>
</feature>
<dbReference type="PROSITE" id="PS00150">
    <property type="entry name" value="ACYLPHOSPHATASE_1"/>
    <property type="match status" value="1"/>
</dbReference>
<feature type="active site" evidence="5">
    <location>
        <position position="36"/>
    </location>
</feature>
<evidence type="ECO:0000259" key="9">
    <source>
        <dbReference type="PROSITE" id="PS51160"/>
    </source>
</evidence>
<dbReference type="EC" id="3.6.1.7" evidence="2 5"/>
<dbReference type="InterPro" id="IPR020456">
    <property type="entry name" value="Acylphosphatase"/>
</dbReference>
<keyword evidence="5 6" id="KW-0378">Hydrolase</keyword>
<dbReference type="EMBL" id="QTJR01000013">
    <property type="protein sequence ID" value="RDY65889.1"/>
    <property type="molecule type" value="Genomic_DNA"/>
</dbReference>
<evidence type="ECO:0000256" key="3">
    <source>
        <dbReference type="ARBA" id="ARBA00015991"/>
    </source>
</evidence>
<comment type="similarity">
    <text evidence="1 7">Belongs to the acylphosphatase family.</text>
</comment>
<proteinExistence type="inferred from homology"/>
<dbReference type="PROSITE" id="PS51160">
    <property type="entry name" value="ACYLPHOSPHATASE_3"/>
    <property type="match status" value="1"/>
</dbReference>
<name>A0A3D8V9L3_9GAMM</name>
<evidence type="ECO:0000256" key="7">
    <source>
        <dbReference type="RuleBase" id="RU004168"/>
    </source>
</evidence>
<evidence type="ECO:0000256" key="6">
    <source>
        <dbReference type="RuleBase" id="RU000553"/>
    </source>
</evidence>
<dbReference type="PROSITE" id="PS00151">
    <property type="entry name" value="ACYLPHOSPHATASE_2"/>
    <property type="match status" value="1"/>
</dbReference>
<comment type="caution">
    <text evidence="10">The sequence shown here is derived from an EMBL/GenBank/DDBJ whole genome shotgun (WGS) entry which is preliminary data.</text>
</comment>
<comment type="catalytic activity">
    <reaction evidence="4 5 6">
        <text>an acyl phosphate + H2O = a carboxylate + phosphate + H(+)</text>
        <dbReference type="Rhea" id="RHEA:14965"/>
        <dbReference type="ChEBI" id="CHEBI:15377"/>
        <dbReference type="ChEBI" id="CHEBI:15378"/>
        <dbReference type="ChEBI" id="CHEBI:29067"/>
        <dbReference type="ChEBI" id="CHEBI:43474"/>
        <dbReference type="ChEBI" id="CHEBI:59918"/>
        <dbReference type="EC" id="3.6.1.7"/>
    </reaction>
</comment>
<evidence type="ECO:0000256" key="5">
    <source>
        <dbReference type="PROSITE-ProRule" id="PRU00520"/>
    </source>
</evidence>